<comment type="subcellular location">
    <subcellularLocation>
        <location evidence="1">Periplasm</location>
    </subcellularLocation>
</comment>
<comment type="caution">
    <text evidence="8">The sequence shown here is derived from an EMBL/GenBank/DDBJ whole genome shotgun (WGS) entry which is preliminary data.</text>
</comment>
<name>A0A4Y9FL30_STRAI</name>
<organism evidence="8 9">
    <name type="scientific">Streptococcus acidominimus</name>
    <dbReference type="NCBI Taxonomy" id="1326"/>
    <lineage>
        <taxon>Bacteria</taxon>
        <taxon>Bacillati</taxon>
        <taxon>Bacillota</taxon>
        <taxon>Bacilli</taxon>
        <taxon>Lactobacillales</taxon>
        <taxon>Streptococcaceae</taxon>
        <taxon>Streptococcus</taxon>
    </lineage>
</organism>
<evidence type="ECO:0000256" key="4">
    <source>
        <dbReference type="ARBA" id="ARBA00022729"/>
    </source>
</evidence>
<dbReference type="GO" id="GO:0016740">
    <property type="term" value="F:transferase activity"/>
    <property type="evidence" value="ECO:0007669"/>
    <property type="project" value="UniProtKB-KW"/>
</dbReference>
<reference evidence="8 9" key="1">
    <citation type="submission" date="2019-03" db="EMBL/GenBank/DDBJ databases">
        <title>Diversity of the mouse oral microbiome.</title>
        <authorList>
            <person name="Joseph S."/>
            <person name="Aduse-Opoku J."/>
            <person name="Curtis M."/>
            <person name="Wade W."/>
            <person name="Hashim A."/>
        </authorList>
    </citation>
    <scope>NUCLEOTIDE SEQUENCE [LARGE SCALE GENOMIC DNA]</scope>
    <source>
        <strain evidence="8 9">HT4</strain>
    </source>
</reference>
<dbReference type="Pfam" id="PF16822">
    <property type="entry name" value="ALGX"/>
    <property type="match status" value="1"/>
</dbReference>
<evidence type="ECO:0000256" key="1">
    <source>
        <dbReference type="ARBA" id="ARBA00004418"/>
    </source>
</evidence>
<evidence type="ECO:0000256" key="2">
    <source>
        <dbReference type="ARBA" id="ARBA00005182"/>
    </source>
</evidence>
<evidence type="ECO:0000313" key="9">
    <source>
        <dbReference type="Proteomes" id="UP000297747"/>
    </source>
</evidence>
<dbReference type="RefSeq" id="WP_135053333.1">
    <property type="nucleotide sequence ID" value="NZ_CAKOCW010000043.1"/>
</dbReference>
<dbReference type="Proteomes" id="UP000297747">
    <property type="component" value="Unassembled WGS sequence"/>
</dbReference>
<dbReference type="EMBL" id="SPQA01000040">
    <property type="protein sequence ID" value="TFU29756.1"/>
    <property type="molecule type" value="Genomic_DNA"/>
</dbReference>
<evidence type="ECO:0000256" key="3">
    <source>
        <dbReference type="ARBA" id="ARBA00022679"/>
    </source>
</evidence>
<keyword evidence="6" id="KW-0016">Alginate biosynthesis</keyword>
<gene>
    <name evidence="8" type="ORF">E4U01_08845</name>
</gene>
<dbReference type="GO" id="GO:0042597">
    <property type="term" value="C:periplasmic space"/>
    <property type="evidence" value="ECO:0007669"/>
    <property type="project" value="UniProtKB-SubCell"/>
</dbReference>
<feature type="domain" description="AlgX/AlgJ SGNH hydrolase-like" evidence="7">
    <location>
        <begin position="96"/>
        <end position="243"/>
    </location>
</feature>
<keyword evidence="4" id="KW-0732">Signal</keyword>
<comment type="pathway">
    <text evidence="2">Glycan biosynthesis; alginate biosynthesis.</text>
</comment>
<evidence type="ECO:0000259" key="7">
    <source>
        <dbReference type="Pfam" id="PF16822"/>
    </source>
</evidence>
<dbReference type="InterPro" id="IPR031811">
    <property type="entry name" value="ALGX/ALGJ_SGNH-like"/>
</dbReference>
<evidence type="ECO:0000313" key="8">
    <source>
        <dbReference type="EMBL" id="TFU29756.1"/>
    </source>
</evidence>
<evidence type="ECO:0000256" key="6">
    <source>
        <dbReference type="ARBA" id="ARBA00022841"/>
    </source>
</evidence>
<evidence type="ECO:0000256" key="5">
    <source>
        <dbReference type="ARBA" id="ARBA00022764"/>
    </source>
</evidence>
<keyword evidence="5" id="KW-0574">Periplasm</keyword>
<keyword evidence="3" id="KW-0808">Transferase</keyword>
<sequence>MKIIKILTIIVFSLIILIPVVTFRSAPHISSEIDNRMLAENPFSQELLKDSEADLTHNIEEYVNDRIGFRDEMILAYTILNDGLFGKMVHPSYRYGKEGYVFGAGLTTPAYQYDDYHEQFANMVKSIQEYCEERNIPFLFVLNPAKPAVLPEYIPAGIDYNRDWVENFLAALDQRKVRYVDNTITLRKETERGNIVFNQKYDANHWNDLGAFYGTNAILSEVKQDFPSVQMNQLKDFEVSSQLESSLPVSQFPIHESVPIIRLPIQDIVTSKTELFKDELQLDPAYQAFAYYQNLSHSNKEFPRVLMFQGSYMNKFGYKYLANAFGEYIAVHDYQNILNFPYYYNIFRPDMVILEVAEYTFSNDYFQYDKMKQLAMNPPLSSISYTDASTTRLPLPTNDIRIEKGKALAKIDWQTNPTYQHVWFMLDEQVYDMERVDNGYTVTLLSENISENPKIELIAQDDQYIVWYSNGH</sequence>
<dbReference type="AlphaFoldDB" id="A0A4Y9FL30"/>
<protein>
    <recommendedName>
        <fullName evidence="7">AlgX/AlgJ SGNH hydrolase-like domain-containing protein</fullName>
    </recommendedName>
</protein>
<dbReference type="UniPathway" id="UPA00286"/>
<accession>A0A4Y9FL30</accession>
<dbReference type="GO" id="GO:0042121">
    <property type="term" value="P:alginic acid biosynthetic process"/>
    <property type="evidence" value="ECO:0007669"/>
    <property type="project" value="UniProtKB-UniPathway"/>
</dbReference>
<proteinExistence type="predicted"/>